<dbReference type="InterPro" id="IPR058548">
    <property type="entry name" value="MlaB-like_STAS"/>
</dbReference>
<dbReference type="AlphaFoldDB" id="A0A8J3RVE6"/>
<evidence type="ECO:0000313" key="4">
    <source>
        <dbReference type="EMBL" id="GIH82080.1"/>
    </source>
</evidence>
<dbReference type="InterPro" id="IPR036513">
    <property type="entry name" value="STAS_dom_sf"/>
</dbReference>
<dbReference type="InterPro" id="IPR002645">
    <property type="entry name" value="STAS_dom"/>
</dbReference>
<dbReference type="Pfam" id="PF13466">
    <property type="entry name" value="STAS_2"/>
    <property type="match status" value="1"/>
</dbReference>
<reference evidence="4" key="1">
    <citation type="submission" date="2021-01" db="EMBL/GenBank/DDBJ databases">
        <title>Whole genome shotgun sequence of Planobispora rosea NBRC 15558.</title>
        <authorList>
            <person name="Komaki H."/>
            <person name="Tamura T."/>
        </authorList>
    </citation>
    <scope>NUCLEOTIDE SEQUENCE</scope>
    <source>
        <strain evidence="4">NBRC 15558</strain>
    </source>
</reference>
<accession>A0A8J3RVE6</accession>
<dbReference type="Proteomes" id="UP000655044">
    <property type="component" value="Unassembled WGS sequence"/>
</dbReference>
<dbReference type="EMBL" id="BOOI01000002">
    <property type="protein sequence ID" value="GIH82080.1"/>
    <property type="molecule type" value="Genomic_DNA"/>
</dbReference>
<keyword evidence="5" id="KW-1185">Reference proteome</keyword>
<dbReference type="SUPFAM" id="SSF52091">
    <property type="entry name" value="SpoIIaa-like"/>
    <property type="match status" value="1"/>
</dbReference>
<gene>
    <name evidence="4" type="ORF">Pro02_04880</name>
</gene>
<comment type="caution">
    <text evidence="4">The sequence shown here is derived from an EMBL/GenBank/DDBJ whole genome shotgun (WGS) entry which is preliminary data.</text>
</comment>
<evidence type="ECO:0000259" key="3">
    <source>
        <dbReference type="PROSITE" id="PS50801"/>
    </source>
</evidence>
<name>A0A8J3RVE6_PLARO</name>
<dbReference type="CDD" id="cd07043">
    <property type="entry name" value="STAS_anti-anti-sigma_factors"/>
    <property type="match status" value="1"/>
</dbReference>
<dbReference type="GO" id="GO:0043856">
    <property type="term" value="F:anti-sigma factor antagonist activity"/>
    <property type="evidence" value="ECO:0007669"/>
    <property type="project" value="InterPro"/>
</dbReference>
<dbReference type="PANTHER" id="PTHR33495">
    <property type="entry name" value="ANTI-SIGMA FACTOR ANTAGONIST TM_1081-RELATED-RELATED"/>
    <property type="match status" value="1"/>
</dbReference>
<evidence type="ECO:0000256" key="2">
    <source>
        <dbReference type="RuleBase" id="RU003749"/>
    </source>
</evidence>
<comment type="similarity">
    <text evidence="1 2">Belongs to the anti-sigma-factor antagonist family.</text>
</comment>
<dbReference type="PROSITE" id="PS50801">
    <property type="entry name" value="STAS"/>
    <property type="match status" value="1"/>
</dbReference>
<dbReference type="Gene3D" id="3.30.750.24">
    <property type="entry name" value="STAS domain"/>
    <property type="match status" value="1"/>
</dbReference>
<dbReference type="NCBIfam" id="TIGR00377">
    <property type="entry name" value="ant_ant_sig"/>
    <property type="match status" value="1"/>
</dbReference>
<dbReference type="InterPro" id="IPR003658">
    <property type="entry name" value="Anti-sigma_ant"/>
</dbReference>
<feature type="domain" description="STAS" evidence="3">
    <location>
        <begin position="44"/>
        <end position="132"/>
    </location>
</feature>
<evidence type="ECO:0000313" key="5">
    <source>
        <dbReference type="Proteomes" id="UP000655044"/>
    </source>
</evidence>
<organism evidence="4 5">
    <name type="scientific">Planobispora rosea</name>
    <dbReference type="NCBI Taxonomy" id="35762"/>
    <lineage>
        <taxon>Bacteria</taxon>
        <taxon>Bacillati</taxon>
        <taxon>Actinomycetota</taxon>
        <taxon>Actinomycetes</taxon>
        <taxon>Streptosporangiales</taxon>
        <taxon>Streptosporangiaceae</taxon>
        <taxon>Planobispora</taxon>
    </lineage>
</organism>
<evidence type="ECO:0000256" key="1">
    <source>
        <dbReference type="ARBA" id="ARBA00009013"/>
    </source>
</evidence>
<sequence>MSRSGSRPEVASLLLLPSLLRSENLMTVATASPPSGVGSSAPTVIRLSGEIDILTRTALRRRLLSALHYSTNLLVLDLSEVSFCDASGLSALIDVQRRARTQGITLVLTAPSPCMSRILHITGLDRSMLMAA</sequence>
<protein>
    <recommendedName>
        <fullName evidence="2">Anti-sigma factor antagonist</fullName>
    </recommendedName>
</protein>
<dbReference type="PANTHER" id="PTHR33495:SF2">
    <property type="entry name" value="ANTI-SIGMA FACTOR ANTAGONIST TM_1081-RELATED"/>
    <property type="match status" value="1"/>
</dbReference>
<proteinExistence type="inferred from homology"/>